<gene>
    <name evidence="1" type="ORF">KIN_01800</name>
</gene>
<evidence type="ECO:0000313" key="2">
    <source>
        <dbReference type="Proteomes" id="UP000436822"/>
    </source>
</evidence>
<keyword evidence="2" id="KW-1185">Reference proteome</keyword>
<dbReference type="AlphaFoldDB" id="A0A6N6JAF3"/>
<sequence>MFPTPSLPPQKRAAYDVTDEGNDQSALVGAIAPSLRSQVTNSYGHVRTRENRLDKSPVLLYRHGFTRPDTLGGSRIYIDGESSWLERSLIS</sequence>
<name>A0A6N6JAF3_9RHOB</name>
<dbReference type="EMBL" id="BLJE01000001">
    <property type="protein sequence ID" value="GFE63106.1"/>
    <property type="molecule type" value="Genomic_DNA"/>
</dbReference>
<accession>A0A6N6JAF3</accession>
<proteinExistence type="predicted"/>
<comment type="caution">
    <text evidence="1">The sequence shown here is derived from an EMBL/GenBank/DDBJ whole genome shotgun (WGS) entry which is preliminary data.</text>
</comment>
<evidence type="ECO:0000313" key="1">
    <source>
        <dbReference type="EMBL" id="GFE63106.1"/>
    </source>
</evidence>
<reference evidence="1 2" key="1">
    <citation type="submission" date="2019-12" db="EMBL/GenBank/DDBJ databases">
        <title>Litoreibacter badius sp. nov., a novel bacteriochlorophyll a-containing bacterium in the genus Litoreibacter.</title>
        <authorList>
            <person name="Kanamuro M."/>
            <person name="Takabe Y."/>
            <person name="Mori K."/>
            <person name="Takaichi S."/>
            <person name="Hanada S."/>
        </authorList>
    </citation>
    <scope>NUCLEOTIDE SEQUENCE [LARGE SCALE GENOMIC DNA]</scope>
    <source>
        <strain evidence="1 2">K6</strain>
    </source>
</reference>
<organism evidence="1 2">
    <name type="scientific">Litoreibacter roseus</name>
    <dbReference type="NCBI Taxonomy" id="2601869"/>
    <lineage>
        <taxon>Bacteria</taxon>
        <taxon>Pseudomonadati</taxon>
        <taxon>Pseudomonadota</taxon>
        <taxon>Alphaproteobacteria</taxon>
        <taxon>Rhodobacterales</taxon>
        <taxon>Roseobacteraceae</taxon>
        <taxon>Litoreibacter</taxon>
    </lineage>
</organism>
<protein>
    <submittedName>
        <fullName evidence="1">Uncharacterized protein</fullName>
    </submittedName>
</protein>
<dbReference type="Proteomes" id="UP000436822">
    <property type="component" value="Unassembled WGS sequence"/>
</dbReference>